<proteinExistence type="predicted"/>
<protein>
    <submittedName>
        <fullName evidence="2">Uncharacterized protein</fullName>
    </submittedName>
</protein>
<organism evidence="2 3">
    <name type="scientific">Paenacidovorax monticola</name>
    <dbReference type="NCBI Taxonomy" id="1926868"/>
    <lineage>
        <taxon>Bacteria</taxon>
        <taxon>Pseudomonadati</taxon>
        <taxon>Pseudomonadota</taxon>
        <taxon>Betaproteobacteria</taxon>
        <taxon>Burkholderiales</taxon>
        <taxon>Comamonadaceae</taxon>
        <taxon>Paenacidovorax</taxon>
    </lineage>
</organism>
<feature type="transmembrane region" description="Helical" evidence="1">
    <location>
        <begin position="80"/>
        <end position="98"/>
    </location>
</feature>
<dbReference type="KEGG" id="amon:H9L24_12880"/>
<evidence type="ECO:0000313" key="3">
    <source>
        <dbReference type="Proteomes" id="UP000516057"/>
    </source>
</evidence>
<keyword evidence="1" id="KW-1133">Transmembrane helix</keyword>
<name>A0A7H0HBT9_9BURK</name>
<evidence type="ECO:0000313" key="2">
    <source>
        <dbReference type="EMBL" id="QNP58005.1"/>
    </source>
</evidence>
<dbReference type="AlphaFoldDB" id="A0A7H0HBT9"/>
<gene>
    <name evidence="2" type="ORF">H9L24_12880</name>
</gene>
<keyword evidence="3" id="KW-1185">Reference proteome</keyword>
<evidence type="ECO:0000256" key="1">
    <source>
        <dbReference type="SAM" id="Phobius"/>
    </source>
</evidence>
<dbReference type="RefSeq" id="WP_187735000.1">
    <property type="nucleotide sequence ID" value="NZ_CP060790.1"/>
</dbReference>
<keyword evidence="1" id="KW-0472">Membrane</keyword>
<keyword evidence="1" id="KW-0812">Transmembrane</keyword>
<sequence length="100" mass="10593">MAAPERNARKATPPLDLLHHGLAGALLGFPLAVWLSGALVYHAVDAAHDSAAYQVTMWVVPLLWAAVIGLAFLAPSKRACWAWLLAGNALAYGVLRAVQP</sequence>
<feature type="transmembrane region" description="Helical" evidence="1">
    <location>
        <begin position="21"/>
        <end position="43"/>
    </location>
</feature>
<accession>A0A7H0HBT9</accession>
<feature type="transmembrane region" description="Helical" evidence="1">
    <location>
        <begin position="55"/>
        <end position="73"/>
    </location>
</feature>
<reference evidence="2 3" key="1">
    <citation type="submission" date="2020-08" db="EMBL/GenBank/DDBJ databases">
        <title>Genome sequence of Acidovorax monticola KACC 19171T.</title>
        <authorList>
            <person name="Hyun D.-W."/>
            <person name="Bae J.-W."/>
        </authorList>
    </citation>
    <scope>NUCLEOTIDE SEQUENCE [LARGE SCALE GENOMIC DNA]</scope>
    <source>
        <strain evidence="2 3">KACC 19171</strain>
    </source>
</reference>
<dbReference type="Proteomes" id="UP000516057">
    <property type="component" value="Chromosome"/>
</dbReference>
<dbReference type="EMBL" id="CP060790">
    <property type="protein sequence ID" value="QNP58005.1"/>
    <property type="molecule type" value="Genomic_DNA"/>
</dbReference>